<accession>A0AAV5AC41</accession>
<dbReference type="Pfam" id="PF03465">
    <property type="entry name" value="eRF1_3"/>
    <property type="match status" value="1"/>
</dbReference>
<evidence type="ECO:0000313" key="7">
    <source>
        <dbReference type="Proteomes" id="UP001050691"/>
    </source>
</evidence>
<dbReference type="InterPro" id="IPR029064">
    <property type="entry name" value="Ribosomal_eL30-like_sf"/>
</dbReference>
<dbReference type="InterPro" id="IPR005140">
    <property type="entry name" value="eRF1_Pelota-like_N"/>
</dbReference>
<dbReference type="InterPro" id="IPR004403">
    <property type="entry name" value="Peptide_chain-rel_eRF1/aRF1"/>
</dbReference>
<evidence type="ECO:0000259" key="5">
    <source>
        <dbReference type="SMART" id="SM01194"/>
    </source>
</evidence>
<dbReference type="GO" id="GO:0005737">
    <property type="term" value="C:cytoplasm"/>
    <property type="evidence" value="ECO:0007669"/>
    <property type="project" value="UniProtKB-SubCell"/>
</dbReference>
<dbReference type="EMBL" id="BPWL01000007">
    <property type="protein sequence ID" value="GJJ12212.1"/>
    <property type="molecule type" value="Genomic_DNA"/>
</dbReference>
<dbReference type="Gene3D" id="3.30.960.10">
    <property type="entry name" value="eRF1 domain 1"/>
    <property type="match status" value="1"/>
</dbReference>
<comment type="similarity">
    <text evidence="2">Belongs to the eukaryotic release factor 1 family.</text>
</comment>
<dbReference type="InterPro" id="IPR024049">
    <property type="entry name" value="eRF1_1_sf"/>
</dbReference>
<dbReference type="AlphaFoldDB" id="A0AAV5AC41"/>
<organism evidence="6 7">
    <name type="scientific">Clathrus columnatus</name>
    <dbReference type="NCBI Taxonomy" id="1419009"/>
    <lineage>
        <taxon>Eukaryota</taxon>
        <taxon>Fungi</taxon>
        <taxon>Dikarya</taxon>
        <taxon>Basidiomycota</taxon>
        <taxon>Agaricomycotina</taxon>
        <taxon>Agaricomycetes</taxon>
        <taxon>Phallomycetidae</taxon>
        <taxon>Phallales</taxon>
        <taxon>Clathraceae</taxon>
        <taxon>Clathrus</taxon>
    </lineage>
</organism>
<dbReference type="InterPro" id="IPR005142">
    <property type="entry name" value="eRF1_3"/>
</dbReference>
<dbReference type="FunFam" id="3.30.1330.30:FF:000032">
    <property type="entry name" value="Eukaryotic peptide chain release factor subunit 1"/>
    <property type="match status" value="1"/>
</dbReference>
<keyword evidence="7" id="KW-1185">Reference proteome</keyword>
<evidence type="ECO:0000256" key="1">
    <source>
        <dbReference type="ARBA" id="ARBA00004496"/>
    </source>
</evidence>
<evidence type="ECO:0000256" key="3">
    <source>
        <dbReference type="ARBA" id="ARBA00022490"/>
    </source>
</evidence>
<dbReference type="Proteomes" id="UP001050691">
    <property type="component" value="Unassembled WGS sequence"/>
</dbReference>
<keyword evidence="4" id="KW-0648">Protein biosynthesis</keyword>
<reference evidence="6" key="1">
    <citation type="submission" date="2021-10" db="EMBL/GenBank/DDBJ databases">
        <title>De novo Genome Assembly of Clathrus columnatus (Basidiomycota, Fungi) Using Illumina and Nanopore Sequence Data.</title>
        <authorList>
            <person name="Ogiso-Tanaka E."/>
            <person name="Itagaki H."/>
            <person name="Hosoya T."/>
            <person name="Hosaka K."/>
        </authorList>
    </citation>
    <scope>NUCLEOTIDE SEQUENCE</scope>
    <source>
        <strain evidence="6">MO-923</strain>
    </source>
</reference>
<dbReference type="SUPFAM" id="SSF55481">
    <property type="entry name" value="N-terminal domain of eukaryotic peptide chain release factor subunit 1, ERF1"/>
    <property type="match status" value="1"/>
</dbReference>
<dbReference type="SUPFAM" id="SSF55315">
    <property type="entry name" value="L30e-like"/>
    <property type="match status" value="1"/>
</dbReference>
<comment type="subcellular location">
    <subcellularLocation>
        <location evidence="1">Cytoplasm</location>
    </subcellularLocation>
</comment>
<evidence type="ECO:0000313" key="6">
    <source>
        <dbReference type="EMBL" id="GJJ12212.1"/>
    </source>
</evidence>
<keyword evidence="3" id="KW-0963">Cytoplasm</keyword>
<dbReference type="InterPro" id="IPR042226">
    <property type="entry name" value="eFR1_2_sf"/>
</dbReference>
<dbReference type="GO" id="GO:0003747">
    <property type="term" value="F:translation release factor activity"/>
    <property type="evidence" value="ECO:0007669"/>
    <property type="project" value="InterPro"/>
</dbReference>
<dbReference type="PANTHER" id="PTHR10113">
    <property type="entry name" value="PEPTIDE CHAIN RELEASE FACTOR SUBUNIT 1"/>
    <property type="match status" value="1"/>
</dbReference>
<comment type="caution">
    <text evidence="6">The sequence shown here is derived from an EMBL/GenBank/DDBJ whole genome shotgun (WGS) entry which is preliminary data.</text>
</comment>
<feature type="domain" description="eRF1/Pelota-like N-terminal" evidence="5">
    <location>
        <begin position="1"/>
        <end position="113"/>
    </location>
</feature>
<dbReference type="NCBIfam" id="TIGR03676">
    <property type="entry name" value="aRF1_eRF1"/>
    <property type="match status" value="1"/>
</dbReference>
<name>A0AAV5AC41_9AGAM</name>
<evidence type="ECO:0000256" key="2">
    <source>
        <dbReference type="ARBA" id="ARBA00005326"/>
    </source>
</evidence>
<proteinExistence type="inferred from homology"/>
<dbReference type="Pfam" id="PF03464">
    <property type="entry name" value="eRF1_2"/>
    <property type="match status" value="1"/>
</dbReference>
<dbReference type="FunFam" id="3.30.420.60:FF:000001">
    <property type="entry name" value="Eukaryotic peptide chain release factor subunit 1"/>
    <property type="match status" value="1"/>
</dbReference>
<dbReference type="InterPro" id="IPR005141">
    <property type="entry name" value="eRF1_2"/>
</dbReference>
<protein>
    <submittedName>
        <fullName evidence="6">Eukaryotic peptide chain release factor subunit1</fullName>
    </submittedName>
</protein>
<dbReference type="SUPFAM" id="SSF53137">
    <property type="entry name" value="Translational machinery components"/>
    <property type="match status" value="1"/>
</dbReference>
<dbReference type="Gene3D" id="3.30.420.60">
    <property type="entry name" value="eRF1 domain 2"/>
    <property type="match status" value="1"/>
</dbReference>
<dbReference type="Gene3D" id="3.30.1330.30">
    <property type="match status" value="2"/>
</dbReference>
<evidence type="ECO:0000256" key="4">
    <source>
        <dbReference type="ARBA" id="ARBA00022917"/>
    </source>
</evidence>
<sequence length="393" mass="44174">MSQDVAEQNIQLWKDQISRVSAMLTQEFGTASNIKSRVNRLSVLAAITSTQQRLKLYNRVPPNGLVLFVGTILTDEGKEKKVSFDFEPHKPINTSLYLCDNKFHTEALSELLESDSKFGFIVMDGNGSLFGTLAGNTREVIQKFTVDLPKKHGRGGQSALRFSRLREEKRHNYVRKVAELAVQHFITNDKVNVSGLVLAGSADFKTELGQSDMFDPRLAAKIIKVVDVSYGGENGFNQAIELAGEALANVKFVQEKRLIQRYFDEISQDTGKYCFGIDDTLKALDLGAVETLIEIVVHVNKEQEKDREKFIDKSTGIEMEQATEPQSLLEWFAEKYKDFGTNLEFVTNRSQEGAQFVKGFGGIGGLLRYKVDFTNLTSVDDDEEEFYSDDDDL</sequence>
<dbReference type="Pfam" id="PF03463">
    <property type="entry name" value="eRF1_1"/>
    <property type="match status" value="1"/>
</dbReference>
<gene>
    <name evidence="6" type="primary">SU2</name>
    <name evidence="6" type="ORF">Clacol_006453</name>
</gene>
<dbReference type="SMART" id="SM01194">
    <property type="entry name" value="eRF1_1"/>
    <property type="match status" value="1"/>
</dbReference>